<dbReference type="PANTHER" id="PTHR12241:SF147">
    <property type="entry name" value="TUBULIN POLYGLUTAMYLASE TTLL7"/>
    <property type="match status" value="1"/>
</dbReference>
<dbReference type="GO" id="GO:0000226">
    <property type="term" value="P:microtubule cytoskeleton organization"/>
    <property type="evidence" value="ECO:0007669"/>
    <property type="project" value="TreeGrafter"/>
</dbReference>
<organism evidence="4 5">
    <name type="scientific">Haematococcus lacustris</name>
    <name type="common">Green alga</name>
    <name type="synonym">Haematococcus pluvialis</name>
    <dbReference type="NCBI Taxonomy" id="44745"/>
    <lineage>
        <taxon>Eukaryota</taxon>
        <taxon>Viridiplantae</taxon>
        <taxon>Chlorophyta</taxon>
        <taxon>core chlorophytes</taxon>
        <taxon>Chlorophyceae</taxon>
        <taxon>CS clade</taxon>
        <taxon>Chlamydomonadales</taxon>
        <taxon>Haematococcaceae</taxon>
        <taxon>Haematococcus</taxon>
    </lineage>
</organism>
<dbReference type="Proteomes" id="UP000485058">
    <property type="component" value="Unassembled WGS sequence"/>
</dbReference>
<evidence type="ECO:0000256" key="3">
    <source>
        <dbReference type="ARBA" id="ARBA00022840"/>
    </source>
</evidence>
<dbReference type="PROSITE" id="PS51221">
    <property type="entry name" value="TTL"/>
    <property type="match status" value="1"/>
</dbReference>
<evidence type="ECO:0000256" key="1">
    <source>
        <dbReference type="ARBA" id="ARBA00022598"/>
    </source>
</evidence>
<gene>
    <name evidence="4" type="ORF">HaLaN_05375</name>
</gene>
<reference evidence="4 5" key="1">
    <citation type="submission" date="2020-02" db="EMBL/GenBank/DDBJ databases">
        <title>Draft genome sequence of Haematococcus lacustris strain NIES-144.</title>
        <authorList>
            <person name="Morimoto D."/>
            <person name="Nakagawa S."/>
            <person name="Yoshida T."/>
            <person name="Sawayama S."/>
        </authorList>
    </citation>
    <scope>NUCLEOTIDE SEQUENCE [LARGE SCALE GENOMIC DNA]</scope>
    <source>
        <strain evidence="4 5">NIES-144</strain>
    </source>
</reference>
<keyword evidence="1" id="KW-0436">Ligase</keyword>
<name>A0A699YQS5_HAELA</name>
<comment type="caution">
    <text evidence="4">The sequence shown here is derived from an EMBL/GenBank/DDBJ whole genome shotgun (WGS) entry which is preliminary data.</text>
</comment>
<dbReference type="PANTHER" id="PTHR12241">
    <property type="entry name" value="TUBULIN POLYGLUTAMYLASE"/>
    <property type="match status" value="1"/>
</dbReference>
<dbReference type="SUPFAM" id="SSF56059">
    <property type="entry name" value="Glutathione synthetase ATP-binding domain-like"/>
    <property type="match status" value="1"/>
</dbReference>
<accession>A0A699YQS5</accession>
<dbReference type="GO" id="GO:0036064">
    <property type="term" value="C:ciliary basal body"/>
    <property type="evidence" value="ECO:0007669"/>
    <property type="project" value="TreeGrafter"/>
</dbReference>
<dbReference type="GO" id="GO:0070740">
    <property type="term" value="F:tubulin-glutamic acid ligase activity"/>
    <property type="evidence" value="ECO:0007669"/>
    <property type="project" value="TreeGrafter"/>
</dbReference>
<dbReference type="Pfam" id="PF03133">
    <property type="entry name" value="TTL"/>
    <property type="match status" value="1"/>
</dbReference>
<proteinExistence type="predicted"/>
<protein>
    <submittedName>
        <fullName evidence="4">Uncharacterized protein</fullName>
    </submittedName>
</protein>
<dbReference type="EMBL" id="BLLF01000288">
    <property type="protein sequence ID" value="GFH10118.1"/>
    <property type="molecule type" value="Genomic_DNA"/>
</dbReference>
<evidence type="ECO:0000313" key="5">
    <source>
        <dbReference type="Proteomes" id="UP000485058"/>
    </source>
</evidence>
<dbReference type="InterPro" id="IPR004344">
    <property type="entry name" value="TTL/TTLL_fam"/>
</dbReference>
<evidence type="ECO:0000256" key="2">
    <source>
        <dbReference type="ARBA" id="ARBA00022741"/>
    </source>
</evidence>
<dbReference type="GO" id="GO:0015631">
    <property type="term" value="F:tubulin binding"/>
    <property type="evidence" value="ECO:0007669"/>
    <property type="project" value="TreeGrafter"/>
</dbReference>
<evidence type="ECO:0000313" key="4">
    <source>
        <dbReference type="EMBL" id="GFH10118.1"/>
    </source>
</evidence>
<keyword evidence="3" id="KW-0067">ATP-binding</keyword>
<sequence length="72" mass="8198">MKQRGKKQVYIFKPDAGCQGRGIRLLQGGKEEAVVKLLKEMEQPNVVAQHYLAKPLLVHGYKFDLRIYALVS</sequence>
<dbReference type="GO" id="GO:0005524">
    <property type="term" value="F:ATP binding"/>
    <property type="evidence" value="ECO:0007669"/>
    <property type="project" value="UniProtKB-KW"/>
</dbReference>
<keyword evidence="2" id="KW-0547">Nucleotide-binding</keyword>
<keyword evidence="5" id="KW-1185">Reference proteome</keyword>
<dbReference type="AlphaFoldDB" id="A0A699YQS5"/>
<dbReference type="Gene3D" id="3.30.470.20">
    <property type="entry name" value="ATP-grasp fold, B domain"/>
    <property type="match status" value="1"/>
</dbReference>